<protein>
    <submittedName>
        <fullName evidence="2">Uncharacterized protein</fullName>
    </submittedName>
</protein>
<gene>
    <name evidence="2" type="ORF">Baya_2501</name>
</gene>
<feature type="region of interest" description="Disordered" evidence="1">
    <location>
        <begin position="62"/>
        <end position="127"/>
    </location>
</feature>
<sequence>MNTKRVSKFSTTDSDRRPETNQFWRQISTRAAELVDSENPTDWQLVRHRTNPTDSWRTIKAGLRELGQEREIGNQPMKQEAIRRTRTSQKNGNRREEKEPARRTGTGGKKRNQPEEREQEGRKGTGQ</sequence>
<keyword evidence="3" id="KW-1185">Reference proteome</keyword>
<evidence type="ECO:0000256" key="1">
    <source>
        <dbReference type="SAM" id="MobiDB-lite"/>
    </source>
</evidence>
<feature type="region of interest" description="Disordered" evidence="1">
    <location>
        <begin position="1"/>
        <end position="22"/>
    </location>
</feature>
<reference evidence="2 3" key="1">
    <citation type="journal article" date="2019" name="Genome Biol. Evol.">
        <title>Whole-Genome Sequencing of the Giant Devil Catfish, Bagarius yarrelli.</title>
        <authorList>
            <person name="Jiang W."/>
            <person name="Lv Y."/>
            <person name="Cheng L."/>
            <person name="Yang K."/>
            <person name="Chao B."/>
            <person name="Wang X."/>
            <person name="Li Y."/>
            <person name="Pan X."/>
            <person name="You X."/>
            <person name="Zhang Y."/>
            <person name="Yang J."/>
            <person name="Li J."/>
            <person name="Zhang X."/>
            <person name="Liu S."/>
            <person name="Sun C."/>
            <person name="Yang J."/>
            <person name="Shi Q."/>
        </authorList>
    </citation>
    <scope>NUCLEOTIDE SEQUENCE [LARGE SCALE GENOMIC DNA]</scope>
    <source>
        <strain evidence="2">JWS20170419001</strain>
        <tissue evidence="2">Muscle</tissue>
    </source>
</reference>
<evidence type="ECO:0000313" key="3">
    <source>
        <dbReference type="Proteomes" id="UP000319801"/>
    </source>
</evidence>
<feature type="compositionally biased region" description="Basic and acidic residues" evidence="1">
    <location>
        <begin position="62"/>
        <end position="72"/>
    </location>
</feature>
<organism evidence="2 3">
    <name type="scientific">Bagarius yarrelli</name>
    <name type="common">Goonch</name>
    <name type="synonym">Bagrus yarrelli</name>
    <dbReference type="NCBI Taxonomy" id="175774"/>
    <lineage>
        <taxon>Eukaryota</taxon>
        <taxon>Metazoa</taxon>
        <taxon>Chordata</taxon>
        <taxon>Craniata</taxon>
        <taxon>Vertebrata</taxon>
        <taxon>Euteleostomi</taxon>
        <taxon>Actinopterygii</taxon>
        <taxon>Neopterygii</taxon>
        <taxon>Teleostei</taxon>
        <taxon>Ostariophysi</taxon>
        <taxon>Siluriformes</taxon>
        <taxon>Sisoridae</taxon>
        <taxon>Sisorinae</taxon>
        <taxon>Bagarius</taxon>
    </lineage>
</organism>
<evidence type="ECO:0000313" key="2">
    <source>
        <dbReference type="EMBL" id="TSK28314.1"/>
    </source>
</evidence>
<dbReference type="AlphaFoldDB" id="A0A556TP45"/>
<feature type="compositionally biased region" description="Polar residues" evidence="1">
    <location>
        <begin position="1"/>
        <end position="12"/>
    </location>
</feature>
<feature type="compositionally biased region" description="Basic and acidic residues" evidence="1">
    <location>
        <begin position="93"/>
        <end position="102"/>
    </location>
</feature>
<accession>A0A556TP45</accession>
<name>A0A556TP45_BAGYA</name>
<proteinExistence type="predicted"/>
<comment type="caution">
    <text evidence="2">The sequence shown here is derived from an EMBL/GenBank/DDBJ whole genome shotgun (WGS) entry which is preliminary data.</text>
</comment>
<feature type="compositionally biased region" description="Basic and acidic residues" evidence="1">
    <location>
        <begin position="112"/>
        <end position="127"/>
    </location>
</feature>
<dbReference type="Proteomes" id="UP000319801">
    <property type="component" value="Unassembled WGS sequence"/>
</dbReference>
<dbReference type="EMBL" id="VCAZ01000008">
    <property type="protein sequence ID" value="TSK28314.1"/>
    <property type="molecule type" value="Genomic_DNA"/>
</dbReference>